<evidence type="ECO:0000256" key="1">
    <source>
        <dbReference type="SAM" id="SignalP"/>
    </source>
</evidence>
<proteinExistence type="predicted"/>
<dbReference type="EMBL" id="JAGGMR010000001">
    <property type="protein sequence ID" value="MBP2193239.1"/>
    <property type="molecule type" value="Genomic_DNA"/>
</dbReference>
<dbReference type="Proteomes" id="UP001519325">
    <property type="component" value="Unassembled WGS sequence"/>
</dbReference>
<organism evidence="2 3">
    <name type="scientific">Nocardia goodfellowii</name>
    <dbReference type="NCBI Taxonomy" id="882446"/>
    <lineage>
        <taxon>Bacteria</taxon>
        <taxon>Bacillati</taxon>
        <taxon>Actinomycetota</taxon>
        <taxon>Actinomycetes</taxon>
        <taxon>Mycobacteriales</taxon>
        <taxon>Nocardiaceae</taxon>
        <taxon>Nocardia</taxon>
    </lineage>
</organism>
<dbReference type="RefSeq" id="WP_209896526.1">
    <property type="nucleotide sequence ID" value="NZ_JAGGMR010000001.1"/>
</dbReference>
<comment type="caution">
    <text evidence="2">The sequence shown here is derived from an EMBL/GenBank/DDBJ whole genome shotgun (WGS) entry which is preliminary data.</text>
</comment>
<sequence>MPLRVLVPIQIGLCLMSAVTAGIASAAPSSTCGADLKSWTGDRDLAVYAGTTGNSVDPELIKHHIKFENHSLTDLTKSPDGHRLWTLEGRYDSSSVRSKVFRIVAKDSDGDTWRLELMNPECDRAGSVTSARMEINNARQVGQLRRTH</sequence>
<protein>
    <recommendedName>
        <fullName evidence="4">Secreted protein</fullName>
    </recommendedName>
</protein>
<feature type="chain" id="PRO_5046543813" description="Secreted protein" evidence="1">
    <location>
        <begin position="27"/>
        <end position="148"/>
    </location>
</feature>
<evidence type="ECO:0000313" key="3">
    <source>
        <dbReference type="Proteomes" id="UP001519325"/>
    </source>
</evidence>
<keyword evidence="1" id="KW-0732">Signal</keyword>
<accession>A0ABS4QQD1</accession>
<keyword evidence="3" id="KW-1185">Reference proteome</keyword>
<name>A0ABS4QQD1_9NOCA</name>
<evidence type="ECO:0000313" key="2">
    <source>
        <dbReference type="EMBL" id="MBP2193239.1"/>
    </source>
</evidence>
<feature type="signal peptide" evidence="1">
    <location>
        <begin position="1"/>
        <end position="26"/>
    </location>
</feature>
<reference evidence="2 3" key="1">
    <citation type="submission" date="2021-03" db="EMBL/GenBank/DDBJ databases">
        <title>Sequencing the genomes of 1000 actinobacteria strains.</title>
        <authorList>
            <person name="Klenk H.-P."/>
        </authorList>
    </citation>
    <scope>NUCLEOTIDE SEQUENCE [LARGE SCALE GENOMIC DNA]</scope>
    <source>
        <strain evidence="2 3">DSM 45516</strain>
    </source>
</reference>
<evidence type="ECO:0008006" key="4">
    <source>
        <dbReference type="Google" id="ProtNLM"/>
    </source>
</evidence>
<gene>
    <name evidence="2" type="ORF">BJ987_006140</name>
</gene>